<keyword evidence="2" id="KW-0472">Membrane</keyword>
<dbReference type="Proteomes" id="UP000003195">
    <property type="component" value="Unassembled WGS sequence"/>
</dbReference>
<evidence type="ECO:0000313" key="4">
    <source>
        <dbReference type="Proteomes" id="UP000003195"/>
    </source>
</evidence>
<proteinExistence type="predicted"/>
<feature type="transmembrane region" description="Helical" evidence="2">
    <location>
        <begin position="16"/>
        <end position="40"/>
    </location>
</feature>
<dbReference type="HOGENOM" id="CLU_2260556_0_0_9"/>
<gene>
    <name evidence="3" type="ORF">HMPREF9429_00641</name>
</gene>
<dbReference type="STRING" id="706434.HMPREF9429_00641"/>
<keyword evidence="4" id="KW-1185">Reference proteome</keyword>
<feature type="compositionally biased region" description="Polar residues" evidence="1">
    <location>
        <begin position="89"/>
        <end position="102"/>
    </location>
</feature>
<feature type="region of interest" description="Disordered" evidence="1">
    <location>
        <begin position="89"/>
        <end position="114"/>
    </location>
</feature>
<dbReference type="AlphaFoldDB" id="E2ZB15"/>
<dbReference type="RefSeq" id="WP_006941534.1">
    <property type="nucleotide sequence ID" value="NZ_GL538188.1"/>
</dbReference>
<comment type="caution">
    <text evidence="3">The sequence shown here is derived from an EMBL/GenBank/DDBJ whole genome shotgun (WGS) entry which is preliminary data.</text>
</comment>
<accession>E2ZB15</accession>
<reference evidence="3 4" key="1">
    <citation type="submission" date="2010-08" db="EMBL/GenBank/DDBJ databases">
        <authorList>
            <person name="Weinstock G."/>
            <person name="Sodergren E."/>
            <person name="Clifton S."/>
            <person name="Fulton L."/>
            <person name="Fulton B."/>
            <person name="Courtney L."/>
            <person name="Fronick C."/>
            <person name="Harrison M."/>
            <person name="Strong C."/>
            <person name="Farmer C."/>
            <person name="Delahaunty K."/>
            <person name="Markovic C."/>
            <person name="Hall O."/>
            <person name="Minx P."/>
            <person name="Tomlinson C."/>
            <person name="Mitreva M."/>
            <person name="Hou S."/>
            <person name="Chen J."/>
            <person name="Wollam A."/>
            <person name="Pepin K.H."/>
            <person name="Johnson M."/>
            <person name="Bhonagiri V."/>
            <person name="Zhang X."/>
            <person name="Suruliraj S."/>
            <person name="Warren W."/>
            <person name="Chinwalla A."/>
            <person name="Mardis E.R."/>
            <person name="Wilson R.K."/>
        </authorList>
    </citation>
    <scope>NUCLEOTIDE SEQUENCE [LARGE SCALE GENOMIC DNA]</scope>
    <source>
        <strain evidence="3 4">F0359</strain>
    </source>
</reference>
<dbReference type="eggNOG" id="ENOG5033MIM">
    <property type="taxonomic scope" value="Bacteria"/>
</dbReference>
<name>E2ZB15_9FIRM</name>
<protein>
    <submittedName>
        <fullName evidence="3">Uncharacterized protein</fullName>
    </submittedName>
</protein>
<organism evidence="3 4">
    <name type="scientific">Megasphaera micronuciformis F0359</name>
    <dbReference type="NCBI Taxonomy" id="706434"/>
    <lineage>
        <taxon>Bacteria</taxon>
        <taxon>Bacillati</taxon>
        <taxon>Bacillota</taxon>
        <taxon>Negativicutes</taxon>
        <taxon>Veillonellales</taxon>
        <taxon>Veillonellaceae</taxon>
        <taxon>Megasphaera</taxon>
    </lineage>
</organism>
<feature type="compositionally biased region" description="Basic and acidic residues" evidence="1">
    <location>
        <begin position="105"/>
        <end position="114"/>
    </location>
</feature>
<evidence type="ECO:0000256" key="2">
    <source>
        <dbReference type="SAM" id="Phobius"/>
    </source>
</evidence>
<keyword evidence="2" id="KW-0812">Transmembrane</keyword>
<keyword evidence="2" id="KW-1133">Transmembrane helix</keyword>
<feature type="transmembrane region" description="Helical" evidence="2">
    <location>
        <begin position="60"/>
        <end position="79"/>
    </location>
</feature>
<dbReference type="EMBL" id="AECS01000015">
    <property type="protein sequence ID" value="EFQ04500.1"/>
    <property type="molecule type" value="Genomic_DNA"/>
</dbReference>
<sequence>MKSRCIRFGEWAQANWLALIAMLAVVLFILLVVIVLSWLYGFWSNGLYGTHFEINSCWQGVSAVGAGIVTVVGLAKAAWTKYGLDSKYNSPEGQKPNMTTSLIKIGEDKNERRN</sequence>
<evidence type="ECO:0000313" key="3">
    <source>
        <dbReference type="EMBL" id="EFQ04500.1"/>
    </source>
</evidence>
<evidence type="ECO:0000256" key="1">
    <source>
        <dbReference type="SAM" id="MobiDB-lite"/>
    </source>
</evidence>